<proteinExistence type="predicted"/>
<accession>A2GZW6</accession>
<reference evidence="2" key="2">
    <citation type="journal article" date="2007" name="Science">
        <title>Draft genome sequence of the sexually transmitted pathogen Trichomonas vaginalis.</title>
        <authorList>
            <person name="Carlton J.M."/>
            <person name="Hirt R.P."/>
            <person name="Silva J.C."/>
            <person name="Delcher A.L."/>
            <person name="Schatz M."/>
            <person name="Zhao Q."/>
            <person name="Wortman J.R."/>
            <person name="Bidwell S.L."/>
            <person name="Alsmark U.C.M."/>
            <person name="Besteiro S."/>
            <person name="Sicheritz-Ponten T."/>
            <person name="Noel C.J."/>
            <person name="Dacks J.B."/>
            <person name="Foster P.G."/>
            <person name="Simillion C."/>
            <person name="Van de Peer Y."/>
            <person name="Miranda-Saavedra D."/>
            <person name="Barton G.J."/>
            <person name="Westrop G.D."/>
            <person name="Mueller S."/>
            <person name="Dessi D."/>
            <person name="Fiori P.L."/>
            <person name="Ren Q."/>
            <person name="Paulsen I."/>
            <person name="Zhang H."/>
            <person name="Bastida-Corcuera F.D."/>
            <person name="Simoes-Barbosa A."/>
            <person name="Brown M.T."/>
            <person name="Hayes R.D."/>
            <person name="Mukherjee M."/>
            <person name="Okumura C.Y."/>
            <person name="Schneider R."/>
            <person name="Smith A.J."/>
            <person name="Vanacova S."/>
            <person name="Villalvazo M."/>
            <person name="Haas B.J."/>
            <person name="Pertea M."/>
            <person name="Feldblyum T.V."/>
            <person name="Utterback T.R."/>
            <person name="Shu C.L."/>
            <person name="Osoegawa K."/>
            <person name="de Jong P.J."/>
            <person name="Hrdy I."/>
            <person name="Horvathova L."/>
            <person name="Zubacova Z."/>
            <person name="Dolezal P."/>
            <person name="Malik S.B."/>
            <person name="Logsdon J.M. Jr."/>
            <person name="Henze K."/>
            <person name="Gupta A."/>
            <person name="Wang C.C."/>
            <person name="Dunne R.L."/>
            <person name="Upcroft J.A."/>
            <person name="Upcroft P."/>
            <person name="White O."/>
            <person name="Salzberg S.L."/>
            <person name="Tang P."/>
            <person name="Chiu C.-H."/>
            <person name="Lee Y.-S."/>
            <person name="Embley T.M."/>
            <person name="Coombs G.H."/>
            <person name="Mottram J.C."/>
            <person name="Tachezy J."/>
            <person name="Fraser-Liggett C.M."/>
            <person name="Johnson P.J."/>
        </authorList>
    </citation>
    <scope>NUCLEOTIDE SEQUENCE [LARGE SCALE GENOMIC DNA]</scope>
    <source>
        <strain evidence="2">G3</strain>
    </source>
</reference>
<evidence type="ECO:0000256" key="1">
    <source>
        <dbReference type="SAM" id="MobiDB-lite"/>
    </source>
</evidence>
<dbReference type="EMBL" id="DS123266">
    <property type="protein sequence ID" value="EAX77301.1"/>
    <property type="molecule type" value="Genomic_DNA"/>
</dbReference>
<sequence length="478" mass="53812">MQPPKFLQSTYPAHSLPLKTRCNHPNFFRAHIQHTLSHSKPDATTQISSEHISSTLSPTQNPMQPPKFLQSTYPAHSLPLKTRCNHPNFFRAHIQHTLSHSKPDATTQISSEHISSTLSPTQNPMQPPKFLQSTYPAHSLPLKTRCNHPNFFRAHIQHTLSHSKPDATTQISSEHISSTLSPTQNPMQPPKFLQSTYPAHSLPLKTRCNHPNFFRAHIQHTLSHSKPDATTQISSEHISSTLSPTQNPMQPPKFLQSTYPAHSLPLKTRCNHPNFFRAHIQHTLSHSKPDATTQILQSTYPAHSLPLKTRCNHPNSSEHISSTLSPTQNPMQPPKFFRAHIQHTLSHSKPDATTQILQSTYPAHSLPLKTRCNHPNFFRAHIQHTLSHSKPDATTQISSEHISSTLSPTQNPMQPPKFLQSTYPAHSLPLKTRCNHPNFFRAHIQHTLSHSKPDATTQISSEHISSTLSPTQNPMQPP</sequence>
<name>A2GZW6_TRIV3</name>
<dbReference type="KEGG" id="tva:4734717"/>
<evidence type="ECO:0000313" key="3">
    <source>
        <dbReference type="Proteomes" id="UP000001542"/>
    </source>
</evidence>
<feature type="non-terminal residue" evidence="2">
    <location>
        <position position="478"/>
    </location>
</feature>
<keyword evidence="3" id="KW-1185">Reference proteome</keyword>
<protein>
    <submittedName>
        <fullName evidence="2">Uncharacterized protein</fullName>
    </submittedName>
</protein>
<gene>
    <name evidence="2" type="ORF">TVAG_368030</name>
</gene>
<dbReference type="Proteomes" id="UP000001542">
    <property type="component" value="Unassembled WGS sequence"/>
</dbReference>
<feature type="region of interest" description="Disordered" evidence="1">
    <location>
        <begin position="448"/>
        <end position="478"/>
    </location>
</feature>
<dbReference type="VEuPathDB" id="TrichDB:TVAGG3_0070760"/>
<reference evidence="2" key="1">
    <citation type="submission" date="2006-10" db="EMBL/GenBank/DDBJ databases">
        <authorList>
            <person name="Amadeo P."/>
            <person name="Zhao Q."/>
            <person name="Wortman J."/>
            <person name="Fraser-Liggett C."/>
            <person name="Carlton J."/>
        </authorList>
    </citation>
    <scope>NUCLEOTIDE SEQUENCE</scope>
    <source>
        <strain evidence="2">G3</strain>
    </source>
</reference>
<evidence type="ECO:0000313" key="2">
    <source>
        <dbReference type="EMBL" id="EAX77301.1"/>
    </source>
</evidence>
<organism evidence="2 3">
    <name type="scientific">Trichomonas vaginalis (strain ATCC PRA-98 / G3)</name>
    <dbReference type="NCBI Taxonomy" id="412133"/>
    <lineage>
        <taxon>Eukaryota</taxon>
        <taxon>Metamonada</taxon>
        <taxon>Parabasalia</taxon>
        <taxon>Trichomonadida</taxon>
        <taxon>Trichomonadidae</taxon>
        <taxon>Trichomonas</taxon>
    </lineage>
</organism>
<dbReference type="AlphaFoldDB" id="A2GZW6"/>
<dbReference type="InParanoid" id="A2GZW6"/>